<dbReference type="Proteomes" id="UP000095564">
    <property type="component" value="Unassembled WGS sequence"/>
</dbReference>
<keyword evidence="4" id="KW-0804">Transcription</keyword>
<evidence type="ECO:0000259" key="5">
    <source>
        <dbReference type="PROSITE" id="PS50937"/>
    </source>
</evidence>
<dbReference type="Proteomes" id="UP000095553">
    <property type="component" value="Unassembled WGS sequence"/>
</dbReference>
<dbReference type="Gene3D" id="1.10.1660.10">
    <property type="match status" value="1"/>
</dbReference>
<dbReference type="InterPro" id="IPR011256">
    <property type="entry name" value="Reg_factor_effector_dom_sf"/>
</dbReference>
<evidence type="ECO:0000313" key="7">
    <source>
        <dbReference type="EMBL" id="CUP04241.1"/>
    </source>
</evidence>
<dbReference type="PANTHER" id="PTHR30204:SF69">
    <property type="entry name" value="MERR-FAMILY TRANSCRIPTIONAL REGULATOR"/>
    <property type="match status" value="1"/>
</dbReference>
<dbReference type="SUPFAM" id="SSF55136">
    <property type="entry name" value="Probable bacterial effector-binding domain"/>
    <property type="match status" value="1"/>
</dbReference>
<proteinExistence type="predicted"/>
<keyword evidence="2" id="KW-0805">Transcription regulation</keyword>
<evidence type="ECO:0000256" key="4">
    <source>
        <dbReference type="ARBA" id="ARBA00023163"/>
    </source>
</evidence>
<evidence type="ECO:0000256" key="1">
    <source>
        <dbReference type="ARBA" id="ARBA00022491"/>
    </source>
</evidence>
<dbReference type="EMBL" id="CZAU01000003">
    <property type="protein sequence ID" value="CUP04241.1"/>
    <property type="molecule type" value="Genomic_DNA"/>
</dbReference>
<evidence type="ECO:0000313" key="9">
    <source>
        <dbReference type="Proteomes" id="UP000095564"/>
    </source>
</evidence>
<protein>
    <submittedName>
        <fullName evidence="6">Multidrug-efflux transporter 1 regulator</fullName>
    </submittedName>
</protein>
<dbReference type="Gene3D" id="3.20.80.10">
    <property type="entry name" value="Regulatory factor, effector binding domain"/>
    <property type="match status" value="1"/>
</dbReference>
<keyword evidence="3" id="KW-0238">DNA-binding</keyword>
<dbReference type="RefSeq" id="WP_081022697.1">
    <property type="nucleotide sequence ID" value="NZ_CYXY01000013.1"/>
</dbReference>
<dbReference type="SMART" id="SM00422">
    <property type="entry name" value="HTH_MERR"/>
    <property type="match status" value="1"/>
</dbReference>
<dbReference type="Pfam" id="PF06445">
    <property type="entry name" value="GyrI-like"/>
    <property type="match status" value="1"/>
</dbReference>
<dbReference type="EMBL" id="CYXY01000013">
    <property type="protein sequence ID" value="CUN04837.1"/>
    <property type="molecule type" value="Genomic_DNA"/>
</dbReference>
<dbReference type="InterPro" id="IPR029442">
    <property type="entry name" value="GyrI-like"/>
</dbReference>
<dbReference type="Pfam" id="PF13411">
    <property type="entry name" value="MerR_1"/>
    <property type="match status" value="1"/>
</dbReference>
<name>A0A173Z9Z3_ANAHA</name>
<dbReference type="GO" id="GO:0003677">
    <property type="term" value="F:DNA binding"/>
    <property type="evidence" value="ECO:0007669"/>
    <property type="project" value="UniProtKB-KW"/>
</dbReference>
<dbReference type="InterPro" id="IPR000551">
    <property type="entry name" value="MerR-type_HTH_dom"/>
</dbReference>
<organism evidence="6 8">
    <name type="scientific">Anaerostipes hadrus</name>
    <dbReference type="NCBI Taxonomy" id="649756"/>
    <lineage>
        <taxon>Bacteria</taxon>
        <taxon>Bacillati</taxon>
        <taxon>Bacillota</taxon>
        <taxon>Clostridia</taxon>
        <taxon>Lachnospirales</taxon>
        <taxon>Lachnospiraceae</taxon>
        <taxon>Anaerostipes</taxon>
    </lineage>
</organism>
<dbReference type="CDD" id="cd01107">
    <property type="entry name" value="HTH_BmrR"/>
    <property type="match status" value="1"/>
</dbReference>
<feature type="domain" description="HTH merR-type" evidence="5">
    <location>
        <begin position="7"/>
        <end position="77"/>
    </location>
</feature>
<keyword evidence="1" id="KW-0678">Repressor</keyword>
<dbReference type="SUPFAM" id="SSF46955">
    <property type="entry name" value="Putative DNA-binding domain"/>
    <property type="match status" value="1"/>
</dbReference>
<gene>
    <name evidence="6" type="primary">bmrR_3</name>
    <name evidence="7" type="synonym">bmrR_1</name>
    <name evidence="7" type="ORF">ERS852520_00452</name>
    <name evidence="6" type="ORF">ERS852571_02196</name>
</gene>
<evidence type="ECO:0000256" key="2">
    <source>
        <dbReference type="ARBA" id="ARBA00023015"/>
    </source>
</evidence>
<reference evidence="8 9" key="1">
    <citation type="submission" date="2015-09" db="EMBL/GenBank/DDBJ databases">
        <authorList>
            <consortium name="Pathogen Informatics"/>
        </authorList>
    </citation>
    <scope>NUCLEOTIDE SEQUENCE [LARGE SCALE GENOMIC DNA]</scope>
    <source>
        <strain evidence="7 9">2789STDY5834908</strain>
        <strain evidence="6 8">2789STDY5834959</strain>
    </source>
</reference>
<evidence type="ECO:0000313" key="8">
    <source>
        <dbReference type="Proteomes" id="UP000095553"/>
    </source>
</evidence>
<sequence length="290" mass="33717">MSAKKARYCIGELSTLCNIPQKTLRYYDEIGLFTPDYRDDSTHYRYYSKSQIVNLMIIKTLKQMGFPLKDIRQIISENDAQSLEANINSHLETMRDDIMKRIDQYTECNYLLQKIQNGIDILEASSSLPSEDLAISIEHIPKISLMYDRSEMEGYDYSEMSLDRWISILRKAEHSKHKIMGPVYVTFYEDNIMNKFLSANSMVEFAVHIEDTSSTDDIRDFGDFDAVTMIHIGNYEDIPTSYIQMMKWIRQNGYTVTGPATEEFILSPLDVNDETRRVTKIIIPVEKESK</sequence>
<dbReference type="AlphaFoldDB" id="A0A173Z9Z3"/>
<dbReference type="PROSITE" id="PS50937">
    <property type="entry name" value="HTH_MERR_2"/>
    <property type="match status" value="1"/>
</dbReference>
<dbReference type="PANTHER" id="PTHR30204">
    <property type="entry name" value="REDOX-CYCLING DRUG-SENSING TRANSCRIPTIONAL ACTIVATOR SOXR"/>
    <property type="match status" value="1"/>
</dbReference>
<evidence type="ECO:0000313" key="6">
    <source>
        <dbReference type="EMBL" id="CUN04837.1"/>
    </source>
</evidence>
<dbReference type="InterPro" id="IPR047057">
    <property type="entry name" value="MerR_fam"/>
</dbReference>
<dbReference type="GO" id="GO:0003700">
    <property type="term" value="F:DNA-binding transcription factor activity"/>
    <property type="evidence" value="ECO:0007669"/>
    <property type="project" value="InterPro"/>
</dbReference>
<dbReference type="InterPro" id="IPR009061">
    <property type="entry name" value="DNA-bd_dom_put_sf"/>
</dbReference>
<dbReference type="OrthoDB" id="9773308at2"/>
<accession>A0A173Z9Z3</accession>
<evidence type="ECO:0000256" key="3">
    <source>
        <dbReference type="ARBA" id="ARBA00023125"/>
    </source>
</evidence>